<evidence type="ECO:0000313" key="2">
    <source>
        <dbReference type="Proteomes" id="UP000269945"/>
    </source>
</evidence>
<keyword evidence="2" id="KW-1185">Reference proteome</keyword>
<sequence length="47" mass="5215">MTPTEEIAHTSVIKGGRALNEEDIQSSHVPESSTLLTESVLLHKIWE</sequence>
<gene>
    <name evidence="1" type="ORF">BN2614_LOCUS1</name>
</gene>
<comment type="caution">
    <text evidence="1">The sequence shown here is derived from an EMBL/GenBank/DDBJ whole genome shotgun (WGS) entry which is preliminary data.</text>
</comment>
<dbReference type="Proteomes" id="UP000269945">
    <property type="component" value="Unassembled WGS sequence"/>
</dbReference>
<dbReference type="EMBL" id="CYRY02024771">
    <property type="protein sequence ID" value="VCW98208.1"/>
    <property type="molecule type" value="Genomic_DNA"/>
</dbReference>
<evidence type="ECO:0000313" key="1">
    <source>
        <dbReference type="EMBL" id="VCW98208.1"/>
    </source>
</evidence>
<protein>
    <submittedName>
        <fullName evidence="1">Uncharacterized protein</fullName>
    </submittedName>
</protein>
<organism evidence="1 2">
    <name type="scientific">Gulo gulo</name>
    <name type="common">Wolverine</name>
    <name type="synonym">Gluton</name>
    <dbReference type="NCBI Taxonomy" id="48420"/>
    <lineage>
        <taxon>Eukaryota</taxon>
        <taxon>Metazoa</taxon>
        <taxon>Chordata</taxon>
        <taxon>Craniata</taxon>
        <taxon>Vertebrata</taxon>
        <taxon>Euteleostomi</taxon>
        <taxon>Mammalia</taxon>
        <taxon>Eutheria</taxon>
        <taxon>Laurasiatheria</taxon>
        <taxon>Carnivora</taxon>
        <taxon>Caniformia</taxon>
        <taxon>Musteloidea</taxon>
        <taxon>Mustelidae</taxon>
        <taxon>Guloninae</taxon>
        <taxon>Gulo</taxon>
    </lineage>
</organism>
<name>A0A9X9LWN8_GULGU</name>
<accession>A0A9X9LWN8</accession>
<proteinExistence type="predicted"/>
<dbReference type="AlphaFoldDB" id="A0A9X9LWN8"/>
<reference evidence="1 2" key="1">
    <citation type="submission" date="2018-10" db="EMBL/GenBank/DDBJ databases">
        <authorList>
            <person name="Ekblom R."/>
            <person name="Jareborg N."/>
        </authorList>
    </citation>
    <scope>NUCLEOTIDE SEQUENCE [LARGE SCALE GENOMIC DNA]</scope>
    <source>
        <tissue evidence="1">Muscle</tissue>
    </source>
</reference>